<dbReference type="InterPro" id="IPR029055">
    <property type="entry name" value="Ntn_hydrolases_N"/>
</dbReference>
<dbReference type="Gene3D" id="3.60.20.10">
    <property type="entry name" value="Glutamine Phosphoribosylpyrophosphate, subunit 1, domain 1"/>
    <property type="match status" value="1"/>
</dbReference>
<accession>A0AAN7KYU0</accession>
<dbReference type="InterPro" id="IPR001353">
    <property type="entry name" value="Proteasome_sua/b"/>
</dbReference>
<evidence type="ECO:0000313" key="2">
    <source>
        <dbReference type="Proteomes" id="UP001345219"/>
    </source>
</evidence>
<name>A0AAN7KYU0_9MYRT</name>
<keyword evidence="2" id="KW-1185">Reference proteome</keyword>
<dbReference type="SUPFAM" id="SSF56235">
    <property type="entry name" value="N-terminal nucleophile aminohydrolases (Ntn hydrolases)"/>
    <property type="match status" value="1"/>
</dbReference>
<organism evidence="1 2">
    <name type="scientific">Trapa incisa</name>
    <dbReference type="NCBI Taxonomy" id="236973"/>
    <lineage>
        <taxon>Eukaryota</taxon>
        <taxon>Viridiplantae</taxon>
        <taxon>Streptophyta</taxon>
        <taxon>Embryophyta</taxon>
        <taxon>Tracheophyta</taxon>
        <taxon>Spermatophyta</taxon>
        <taxon>Magnoliopsida</taxon>
        <taxon>eudicotyledons</taxon>
        <taxon>Gunneridae</taxon>
        <taxon>Pentapetalae</taxon>
        <taxon>rosids</taxon>
        <taxon>malvids</taxon>
        <taxon>Myrtales</taxon>
        <taxon>Lythraceae</taxon>
        <taxon>Trapa</taxon>
    </lineage>
</organism>
<dbReference type="EMBL" id="JAXIOK010000004">
    <property type="protein sequence ID" value="KAK4773969.1"/>
    <property type="molecule type" value="Genomic_DNA"/>
</dbReference>
<dbReference type="GO" id="GO:0005839">
    <property type="term" value="C:proteasome core complex"/>
    <property type="evidence" value="ECO:0007669"/>
    <property type="project" value="InterPro"/>
</dbReference>
<dbReference type="Pfam" id="PF00227">
    <property type="entry name" value="Proteasome"/>
    <property type="match status" value="1"/>
</dbReference>
<gene>
    <name evidence="1" type="ORF">SAY87_028988</name>
</gene>
<sequence>MTVESTTQALCDLSLRFGEGDEESMAVGSGSEGADSSIQEQYNMDLTLVEAETIALSILKQVMEEKVTPSNVDIAKVARAYHMYTLSEVEAVIARL</sequence>
<evidence type="ECO:0000313" key="1">
    <source>
        <dbReference type="EMBL" id="KAK4773969.1"/>
    </source>
</evidence>
<dbReference type="Proteomes" id="UP001345219">
    <property type="component" value="Chromosome 22"/>
</dbReference>
<protein>
    <submittedName>
        <fullName evidence="1">Uncharacterized protein</fullName>
    </submittedName>
</protein>
<dbReference type="AlphaFoldDB" id="A0AAN7KYU0"/>
<proteinExistence type="predicted"/>
<dbReference type="GO" id="GO:0051603">
    <property type="term" value="P:proteolysis involved in protein catabolic process"/>
    <property type="evidence" value="ECO:0007669"/>
    <property type="project" value="InterPro"/>
</dbReference>
<comment type="caution">
    <text evidence="1">The sequence shown here is derived from an EMBL/GenBank/DDBJ whole genome shotgun (WGS) entry which is preliminary data.</text>
</comment>
<reference evidence="1 2" key="1">
    <citation type="journal article" date="2023" name="Hortic Res">
        <title>Pangenome of water caltrop reveals structural variations and asymmetric subgenome divergence after allopolyploidization.</title>
        <authorList>
            <person name="Zhang X."/>
            <person name="Chen Y."/>
            <person name="Wang L."/>
            <person name="Yuan Y."/>
            <person name="Fang M."/>
            <person name="Shi L."/>
            <person name="Lu R."/>
            <person name="Comes H.P."/>
            <person name="Ma Y."/>
            <person name="Chen Y."/>
            <person name="Huang G."/>
            <person name="Zhou Y."/>
            <person name="Zheng Z."/>
            <person name="Qiu Y."/>
        </authorList>
    </citation>
    <scope>NUCLEOTIDE SEQUENCE [LARGE SCALE GENOMIC DNA]</scope>
    <source>
        <tissue evidence="1">Roots</tissue>
    </source>
</reference>